<dbReference type="PANTHER" id="PTHR36113:SF6">
    <property type="entry name" value="FOSFOMYCIN RESISTANCE PROTEIN FOSX"/>
    <property type="match status" value="1"/>
</dbReference>
<evidence type="ECO:0000313" key="3">
    <source>
        <dbReference type="EMBL" id="TVT52768.1"/>
    </source>
</evidence>
<feature type="domain" description="VOC" evidence="2">
    <location>
        <begin position="8"/>
        <end position="131"/>
    </location>
</feature>
<comment type="caution">
    <text evidence="3">The sequence shown here is derived from an EMBL/GenBank/DDBJ whole genome shotgun (WGS) entry which is preliminary data.</text>
</comment>
<dbReference type="Pfam" id="PF00903">
    <property type="entry name" value="Glyoxalase"/>
    <property type="match status" value="1"/>
</dbReference>
<dbReference type="SUPFAM" id="SSF54593">
    <property type="entry name" value="Glyoxalase/Bleomycin resistance protein/Dihydroxybiphenyl dioxygenase"/>
    <property type="match status" value="1"/>
</dbReference>
<dbReference type="InterPro" id="IPR004360">
    <property type="entry name" value="Glyas_Fos-R_dOase_dom"/>
</dbReference>
<dbReference type="EMBL" id="VMRY01000065">
    <property type="protein sequence ID" value="TVT52768.1"/>
    <property type="molecule type" value="Genomic_DNA"/>
</dbReference>
<organism evidence="3 4">
    <name type="scientific">Sedimenticola thiotaurini</name>
    <dbReference type="NCBI Taxonomy" id="1543721"/>
    <lineage>
        <taxon>Bacteria</taxon>
        <taxon>Pseudomonadati</taxon>
        <taxon>Pseudomonadota</taxon>
        <taxon>Gammaproteobacteria</taxon>
        <taxon>Chromatiales</taxon>
        <taxon>Sedimenticolaceae</taxon>
        <taxon>Sedimenticola</taxon>
    </lineage>
</organism>
<dbReference type="Gene3D" id="3.10.180.10">
    <property type="entry name" value="2,3-Dihydroxybiphenyl 1,2-Dioxygenase, domain 1"/>
    <property type="match status" value="1"/>
</dbReference>
<reference evidence="3 4" key="1">
    <citation type="submission" date="2019-07" db="EMBL/GenBank/DDBJ databases">
        <title>The pathways for chlorine oxyanion respiration interact through the shared metabolite chlorate.</title>
        <authorList>
            <person name="Barnum T.P."/>
            <person name="Cheng Y."/>
            <person name="Hill K.A."/>
            <person name="Lucas L.N."/>
            <person name="Carlson H.K."/>
            <person name="Coates J.D."/>
        </authorList>
    </citation>
    <scope>NUCLEOTIDE SEQUENCE [LARGE SCALE GENOMIC DNA]</scope>
    <source>
        <strain evidence="3">BK-3</strain>
    </source>
</reference>
<dbReference type="GO" id="GO:0046872">
    <property type="term" value="F:metal ion binding"/>
    <property type="evidence" value="ECO:0007669"/>
    <property type="project" value="UniProtKB-KW"/>
</dbReference>
<protein>
    <submittedName>
        <fullName evidence="3">VOC family protein</fullName>
    </submittedName>
</protein>
<dbReference type="AlphaFoldDB" id="A0A558CVH7"/>
<proteinExistence type="predicted"/>
<evidence type="ECO:0000313" key="4">
    <source>
        <dbReference type="Proteomes" id="UP000317355"/>
    </source>
</evidence>
<name>A0A558CVH7_9GAMM</name>
<gene>
    <name evidence="3" type="ORF">FHK82_12910</name>
</gene>
<dbReference type="InterPro" id="IPR029068">
    <property type="entry name" value="Glyas_Bleomycin-R_OHBP_Dase"/>
</dbReference>
<dbReference type="InterPro" id="IPR051332">
    <property type="entry name" value="Fosfomycin_Res_Enzymes"/>
</dbReference>
<evidence type="ECO:0000256" key="1">
    <source>
        <dbReference type="ARBA" id="ARBA00022723"/>
    </source>
</evidence>
<dbReference type="PANTHER" id="PTHR36113">
    <property type="entry name" value="LYASE, PUTATIVE-RELATED-RELATED"/>
    <property type="match status" value="1"/>
</dbReference>
<dbReference type="PROSITE" id="PS51819">
    <property type="entry name" value="VOC"/>
    <property type="match status" value="1"/>
</dbReference>
<sequence length="133" mass="14946">MSRPITSGTHHIGLTVSKLEESAEFFTSLLGWKEVRRNEEYPAIFVSDGKIMVTLWAIKEQPVCEFNKNRNVGLHHVAFQVASEGDLASIYKTLSNNDVKIEFAPELVGQGPAKHMICYEPSGIRVEFLWPGK</sequence>
<evidence type="ECO:0000259" key="2">
    <source>
        <dbReference type="PROSITE" id="PS51819"/>
    </source>
</evidence>
<keyword evidence="1" id="KW-0479">Metal-binding</keyword>
<dbReference type="Proteomes" id="UP000317355">
    <property type="component" value="Unassembled WGS sequence"/>
</dbReference>
<dbReference type="InterPro" id="IPR037523">
    <property type="entry name" value="VOC_core"/>
</dbReference>
<accession>A0A558CVH7</accession>